<dbReference type="AlphaFoldDB" id="A0A9P8PFL5"/>
<dbReference type="RefSeq" id="XP_046064165.1">
    <property type="nucleotide sequence ID" value="XM_046201997.1"/>
</dbReference>
<protein>
    <submittedName>
        <fullName evidence="2">Uncharacterized protein</fullName>
    </submittedName>
</protein>
<name>A0A9P8PFL5_9ASCO</name>
<keyword evidence="3" id="KW-1185">Reference proteome</keyword>
<dbReference type="Proteomes" id="UP000769157">
    <property type="component" value="Unassembled WGS sequence"/>
</dbReference>
<dbReference type="EMBL" id="JAEUBE010000087">
    <property type="protein sequence ID" value="KAH3670740.1"/>
    <property type="molecule type" value="Genomic_DNA"/>
</dbReference>
<evidence type="ECO:0000256" key="1">
    <source>
        <dbReference type="SAM" id="MobiDB-lite"/>
    </source>
</evidence>
<reference evidence="2" key="1">
    <citation type="journal article" date="2021" name="Open Biol.">
        <title>Shared evolutionary footprints suggest mitochondrial oxidative damage underlies multiple complex I losses in fungi.</title>
        <authorList>
            <person name="Schikora-Tamarit M.A."/>
            <person name="Marcet-Houben M."/>
            <person name="Nosek J."/>
            <person name="Gabaldon T."/>
        </authorList>
    </citation>
    <scope>NUCLEOTIDE SEQUENCE</scope>
    <source>
        <strain evidence="2">CBS6075</strain>
    </source>
</reference>
<gene>
    <name evidence="2" type="ORF">OGAPHI_001255</name>
</gene>
<feature type="region of interest" description="Disordered" evidence="1">
    <location>
        <begin position="139"/>
        <end position="211"/>
    </location>
</feature>
<accession>A0A9P8PFL5</accession>
<comment type="caution">
    <text evidence="2">The sequence shown here is derived from an EMBL/GenBank/DDBJ whole genome shotgun (WGS) entry which is preliminary data.</text>
</comment>
<organism evidence="2 3">
    <name type="scientific">Ogataea philodendri</name>
    <dbReference type="NCBI Taxonomy" id="1378263"/>
    <lineage>
        <taxon>Eukaryota</taxon>
        <taxon>Fungi</taxon>
        <taxon>Dikarya</taxon>
        <taxon>Ascomycota</taxon>
        <taxon>Saccharomycotina</taxon>
        <taxon>Pichiomycetes</taxon>
        <taxon>Pichiales</taxon>
        <taxon>Pichiaceae</taxon>
        <taxon>Ogataea</taxon>
    </lineage>
</organism>
<dbReference type="GeneID" id="70233223"/>
<sequence length="211" mass="23760">MVLSLLRPTIAKISVTAKTAITISHRGMLRWIHGSIIWIMKADEYRLRILLVINESQSTISKNLPKLPQLSKTTFNNPPMESFSYAAFQFSFTNAALPIKRPITAPKTVGTAIPKNVRKKVLVCPKFSGNRMYRLDFENKLDSKDSNDQTQNTDNDDSDLDGQTPVAHAAQNLAAKNSVTHRPTPHADHRDQTHKPDRKPSKEKPHQTQLT</sequence>
<evidence type="ECO:0000313" key="3">
    <source>
        <dbReference type="Proteomes" id="UP000769157"/>
    </source>
</evidence>
<reference evidence="2" key="2">
    <citation type="submission" date="2021-01" db="EMBL/GenBank/DDBJ databases">
        <authorList>
            <person name="Schikora-Tamarit M.A."/>
        </authorList>
    </citation>
    <scope>NUCLEOTIDE SEQUENCE</scope>
    <source>
        <strain evidence="2">CBS6075</strain>
    </source>
</reference>
<feature type="compositionally biased region" description="Basic and acidic residues" evidence="1">
    <location>
        <begin position="185"/>
        <end position="211"/>
    </location>
</feature>
<evidence type="ECO:0000313" key="2">
    <source>
        <dbReference type="EMBL" id="KAH3670740.1"/>
    </source>
</evidence>
<proteinExistence type="predicted"/>